<name>A0AAN9EWM1_CLITE</name>
<feature type="region of interest" description="Disordered" evidence="1">
    <location>
        <begin position="79"/>
        <end position="117"/>
    </location>
</feature>
<reference evidence="2 3" key="1">
    <citation type="submission" date="2024-01" db="EMBL/GenBank/DDBJ databases">
        <title>The genomes of 5 underutilized Papilionoideae crops provide insights into root nodulation and disease resistance.</title>
        <authorList>
            <person name="Yuan L."/>
        </authorList>
    </citation>
    <scope>NUCLEOTIDE SEQUENCE [LARGE SCALE GENOMIC DNA]</scope>
    <source>
        <strain evidence="2">LY-2023</strain>
        <tissue evidence="2">Leaf</tissue>
    </source>
</reference>
<feature type="compositionally biased region" description="Acidic residues" evidence="1">
    <location>
        <begin position="91"/>
        <end position="117"/>
    </location>
</feature>
<accession>A0AAN9EWM1</accession>
<proteinExistence type="predicted"/>
<sequence>MENQFQSTSMQFLILEQVQFFQVNENDDSLLQWELVDVVDTEEEEEKEREESHDFDSWDSSPIDVKIEGIRHLLIHPNASLEDQNQHHDDDGDDADGYHDDDDEDEDDEDGYGLDDELVPWNVSNKFGRERMRKLGKRAFSKMHTSKKSPYLFVRPGCVRGKHGLGLKHSNGNISKRRKRHGFLFKVDIERVYDFGESRVFVLLHQEDGVLKVKYGEAKVERGMAERHDSR</sequence>
<dbReference type="Proteomes" id="UP001359559">
    <property type="component" value="Unassembled WGS sequence"/>
</dbReference>
<keyword evidence="3" id="KW-1185">Reference proteome</keyword>
<dbReference type="PANTHER" id="PTHR48213">
    <property type="entry name" value="VID27-LIKE PROTEIN"/>
    <property type="match status" value="1"/>
</dbReference>
<dbReference type="PANTHER" id="PTHR48213:SF1">
    <property type="entry name" value="PROSTATIC SPERMINE-BINDING-LIKE PROTEIN"/>
    <property type="match status" value="1"/>
</dbReference>
<dbReference type="AlphaFoldDB" id="A0AAN9EWM1"/>
<protein>
    <submittedName>
        <fullName evidence="2">Uncharacterized protein</fullName>
    </submittedName>
</protein>
<gene>
    <name evidence="2" type="ORF">RJT34_31859</name>
</gene>
<dbReference type="EMBL" id="JAYKXN010000008">
    <property type="protein sequence ID" value="KAK7264253.1"/>
    <property type="molecule type" value="Genomic_DNA"/>
</dbReference>
<comment type="caution">
    <text evidence="2">The sequence shown here is derived from an EMBL/GenBank/DDBJ whole genome shotgun (WGS) entry which is preliminary data.</text>
</comment>
<organism evidence="2 3">
    <name type="scientific">Clitoria ternatea</name>
    <name type="common">Butterfly pea</name>
    <dbReference type="NCBI Taxonomy" id="43366"/>
    <lineage>
        <taxon>Eukaryota</taxon>
        <taxon>Viridiplantae</taxon>
        <taxon>Streptophyta</taxon>
        <taxon>Embryophyta</taxon>
        <taxon>Tracheophyta</taxon>
        <taxon>Spermatophyta</taxon>
        <taxon>Magnoliopsida</taxon>
        <taxon>eudicotyledons</taxon>
        <taxon>Gunneridae</taxon>
        <taxon>Pentapetalae</taxon>
        <taxon>rosids</taxon>
        <taxon>fabids</taxon>
        <taxon>Fabales</taxon>
        <taxon>Fabaceae</taxon>
        <taxon>Papilionoideae</taxon>
        <taxon>50 kb inversion clade</taxon>
        <taxon>NPAAA clade</taxon>
        <taxon>indigoferoid/millettioid clade</taxon>
        <taxon>Phaseoleae</taxon>
        <taxon>Clitoria</taxon>
    </lineage>
</organism>
<evidence type="ECO:0000313" key="2">
    <source>
        <dbReference type="EMBL" id="KAK7264253.1"/>
    </source>
</evidence>
<evidence type="ECO:0000256" key="1">
    <source>
        <dbReference type="SAM" id="MobiDB-lite"/>
    </source>
</evidence>
<evidence type="ECO:0000313" key="3">
    <source>
        <dbReference type="Proteomes" id="UP001359559"/>
    </source>
</evidence>